<dbReference type="STRING" id="414684.RC1_4007"/>
<keyword evidence="2" id="KW-1185">Reference proteome</keyword>
<dbReference type="OrthoDB" id="7305992at2"/>
<dbReference type="RefSeq" id="WP_012569121.1">
    <property type="nucleotide sequence ID" value="NC_011420.2"/>
</dbReference>
<dbReference type="KEGG" id="rce:RC1_4007"/>
<dbReference type="eggNOG" id="ENOG5033BCK">
    <property type="taxonomic scope" value="Bacteria"/>
</dbReference>
<protein>
    <submittedName>
        <fullName evidence="1">Uncharacterized protein</fullName>
    </submittedName>
</protein>
<sequence length="111" mass="11571">MDTLMPLDADGRPLNVLRLRSGGAHTLMVGATSTRNAVAFDPGTRVVSLYATGPCFISFGAADVVAGSADHYFPFGICCDLAIADAHGQGATHIAAVRADTDCRLYVSEKV</sequence>
<name>B6IYH4_RHOCS</name>
<evidence type="ECO:0000313" key="1">
    <source>
        <dbReference type="EMBL" id="ACJ01348.1"/>
    </source>
</evidence>
<dbReference type="HOGENOM" id="CLU_172563_0_0_5"/>
<organism evidence="1 2">
    <name type="scientific">Rhodospirillum centenum (strain ATCC 51521 / SW)</name>
    <dbReference type="NCBI Taxonomy" id="414684"/>
    <lineage>
        <taxon>Bacteria</taxon>
        <taxon>Pseudomonadati</taxon>
        <taxon>Pseudomonadota</taxon>
        <taxon>Alphaproteobacteria</taxon>
        <taxon>Rhodospirillales</taxon>
        <taxon>Rhodospirillaceae</taxon>
        <taxon>Rhodospirillum</taxon>
    </lineage>
</organism>
<proteinExistence type="predicted"/>
<reference evidence="1 2" key="1">
    <citation type="journal article" date="2010" name="BMC Genomics">
        <title>Metabolic flexibility revealed in the genome of the cyst-forming alpha-1 proteobacterium Rhodospirillum centenum.</title>
        <authorList>
            <person name="Lu Y.K."/>
            <person name="Marden J."/>
            <person name="Han M."/>
            <person name="Swingley W.D."/>
            <person name="Mastrian S.D."/>
            <person name="Chowdhury S.R."/>
            <person name="Hao J."/>
            <person name="Helmy T."/>
            <person name="Kim S."/>
            <person name="Kurdoglu A.A."/>
            <person name="Matthies H.J."/>
            <person name="Rollo D."/>
            <person name="Stothard P."/>
            <person name="Blankenship R.E."/>
            <person name="Bauer C.E."/>
            <person name="Touchman J.W."/>
        </authorList>
    </citation>
    <scope>NUCLEOTIDE SEQUENCE [LARGE SCALE GENOMIC DNA]</scope>
    <source>
        <strain evidence="2">ATCC 51521 / SW</strain>
    </source>
</reference>
<accession>B6IYH4</accession>
<dbReference type="Proteomes" id="UP000001591">
    <property type="component" value="Chromosome"/>
</dbReference>
<dbReference type="EMBL" id="CP000613">
    <property type="protein sequence ID" value="ACJ01348.1"/>
    <property type="molecule type" value="Genomic_DNA"/>
</dbReference>
<gene>
    <name evidence="1" type="ordered locus">RC1_4007</name>
</gene>
<dbReference type="AlphaFoldDB" id="B6IYH4"/>
<evidence type="ECO:0000313" key="2">
    <source>
        <dbReference type="Proteomes" id="UP000001591"/>
    </source>
</evidence>